<gene>
    <name evidence="10" type="ORF">TWF730_000383</name>
</gene>
<evidence type="ECO:0000256" key="4">
    <source>
        <dbReference type="ARBA" id="ARBA00022833"/>
    </source>
</evidence>
<dbReference type="SUPFAM" id="SSF52540">
    <property type="entry name" value="P-loop containing nucleoside triphosphate hydrolases"/>
    <property type="match status" value="1"/>
</dbReference>
<keyword evidence="5 7" id="KW-0442">Lipid degradation</keyword>
<evidence type="ECO:0000256" key="2">
    <source>
        <dbReference type="ARBA" id="ARBA00022771"/>
    </source>
</evidence>
<keyword evidence="4" id="KW-0862">Zinc</keyword>
<evidence type="ECO:0000256" key="7">
    <source>
        <dbReference type="PROSITE-ProRule" id="PRU01161"/>
    </source>
</evidence>
<feature type="compositionally biased region" description="Polar residues" evidence="8">
    <location>
        <begin position="1239"/>
        <end position="1248"/>
    </location>
</feature>
<proteinExistence type="predicted"/>
<keyword evidence="6 7" id="KW-0443">Lipid metabolism</keyword>
<evidence type="ECO:0000259" key="9">
    <source>
        <dbReference type="PROSITE" id="PS51635"/>
    </source>
</evidence>
<dbReference type="GO" id="GO:0046486">
    <property type="term" value="P:glycerolipid metabolic process"/>
    <property type="evidence" value="ECO:0007669"/>
    <property type="project" value="UniProtKB-ARBA"/>
</dbReference>
<keyword evidence="11" id="KW-1185">Reference proteome</keyword>
<dbReference type="CDD" id="cd16449">
    <property type="entry name" value="RING-HC"/>
    <property type="match status" value="1"/>
</dbReference>
<evidence type="ECO:0000313" key="11">
    <source>
        <dbReference type="Proteomes" id="UP001373714"/>
    </source>
</evidence>
<feature type="compositionally biased region" description="Acidic residues" evidence="8">
    <location>
        <begin position="1172"/>
        <end position="1209"/>
    </location>
</feature>
<dbReference type="EMBL" id="JAVHNS010000001">
    <property type="protein sequence ID" value="KAK6362932.1"/>
    <property type="molecule type" value="Genomic_DNA"/>
</dbReference>
<evidence type="ECO:0000256" key="1">
    <source>
        <dbReference type="ARBA" id="ARBA00022723"/>
    </source>
</evidence>
<feature type="short sequence motif" description="DGA/G" evidence="7">
    <location>
        <begin position="896"/>
        <end position="898"/>
    </location>
</feature>
<protein>
    <recommendedName>
        <fullName evidence="9">PNPLA domain-containing protein</fullName>
    </recommendedName>
</protein>
<accession>A0AAV9VNE6</accession>
<evidence type="ECO:0000256" key="8">
    <source>
        <dbReference type="SAM" id="MobiDB-lite"/>
    </source>
</evidence>
<reference evidence="10 11" key="1">
    <citation type="submission" date="2019-10" db="EMBL/GenBank/DDBJ databases">
        <authorList>
            <person name="Palmer J.M."/>
        </authorList>
    </citation>
    <scope>NUCLEOTIDE SEQUENCE [LARGE SCALE GENOMIC DNA]</scope>
    <source>
        <strain evidence="10 11">TWF730</strain>
    </source>
</reference>
<comment type="caution">
    <text evidence="7">Lacks conserved residue(s) required for the propagation of feature annotation.</text>
</comment>
<dbReference type="Pfam" id="PF01734">
    <property type="entry name" value="Patatin"/>
    <property type="match status" value="1"/>
</dbReference>
<dbReference type="AlphaFoldDB" id="A0AAV9VNE6"/>
<dbReference type="InterPro" id="IPR017907">
    <property type="entry name" value="Znf_RING_CS"/>
</dbReference>
<organism evidence="10 11">
    <name type="scientific">Orbilia blumenaviensis</name>
    <dbReference type="NCBI Taxonomy" id="1796055"/>
    <lineage>
        <taxon>Eukaryota</taxon>
        <taxon>Fungi</taxon>
        <taxon>Dikarya</taxon>
        <taxon>Ascomycota</taxon>
        <taxon>Pezizomycotina</taxon>
        <taxon>Orbiliomycetes</taxon>
        <taxon>Orbiliales</taxon>
        <taxon>Orbiliaceae</taxon>
        <taxon>Orbilia</taxon>
    </lineage>
</organism>
<dbReference type="GO" id="GO:0019369">
    <property type="term" value="P:arachidonate metabolic process"/>
    <property type="evidence" value="ECO:0007669"/>
    <property type="project" value="TreeGrafter"/>
</dbReference>
<dbReference type="PROSITE" id="PS51635">
    <property type="entry name" value="PNPLA"/>
    <property type="match status" value="1"/>
</dbReference>
<dbReference type="CDD" id="cd07199">
    <property type="entry name" value="Pat17_PNPLA8_PNPLA9_like"/>
    <property type="match status" value="1"/>
</dbReference>
<keyword evidence="2" id="KW-0863">Zinc-finger</keyword>
<dbReference type="GO" id="GO:0008270">
    <property type="term" value="F:zinc ion binding"/>
    <property type="evidence" value="ECO:0007669"/>
    <property type="project" value="UniProtKB-KW"/>
</dbReference>
<name>A0AAV9VNE6_9PEZI</name>
<dbReference type="PROSITE" id="PS00518">
    <property type="entry name" value="ZF_RING_1"/>
    <property type="match status" value="1"/>
</dbReference>
<feature type="compositionally biased region" description="Polar residues" evidence="8">
    <location>
        <begin position="1215"/>
        <end position="1228"/>
    </location>
</feature>
<feature type="active site" description="Nucleophile" evidence="7">
    <location>
        <position position="756"/>
    </location>
</feature>
<keyword evidence="1" id="KW-0479">Metal-binding</keyword>
<evidence type="ECO:0000256" key="5">
    <source>
        <dbReference type="ARBA" id="ARBA00022963"/>
    </source>
</evidence>
<dbReference type="SUPFAM" id="SSF52151">
    <property type="entry name" value="FabD/lysophospholipase-like"/>
    <property type="match status" value="1"/>
</dbReference>
<dbReference type="PANTHER" id="PTHR24185">
    <property type="entry name" value="CALCIUM-INDEPENDENT PHOSPHOLIPASE A2-GAMMA"/>
    <property type="match status" value="1"/>
</dbReference>
<feature type="active site" description="Proton acceptor" evidence="7">
    <location>
        <position position="896"/>
    </location>
</feature>
<dbReference type="Gene3D" id="3.40.1090.10">
    <property type="entry name" value="Cytosolic phospholipase A2 catalytic domain"/>
    <property type="match status" value="1"/>
</dbReference>
<dbReference type="InterPro" id="IPR016035">
    <property type="entry name" value="Acyl_Trfase/lysoPLipase"/>
</dbReference>
<dbReference type="PANTHER" id="PTHR24185:SF1">
    <property type="entry name" value="CALCIUM-INDEPENDENT PHOSPHOLIPASE A2-GAMMA"/>
    <property type="match status" value="1"/>
</dbReference>
<dbReference type="GO" id="GO:0016020">
    <property type="term" value="C:membrane"/>
    <property type="evidence" value="ECO:0007669"/>
    <property type="project" value="TreeGrafter"/>
</dbReference>
<keyword evidence="3 7" id="KW-0378">Hydrolase</keyword>
<feature type="region of interest" description="Disordered" evidence="8">
    <location>
        <begin position="1172"/>
        <end position="1248"/>
    </location>
</feature>
<dbReference type="GO" id="GO:0047499">
    <property type="term" value="F:calcium-independent phospholipase A2 activity"/>
    <property type="evidence" value="ECO:0007669"/>
    <property type="project" value="TreeGrafter"/>
</dbReference>
<evidence type="ECO:0000313" key="10">
    <source>
        <dbReference type="EMBL" id="KAK6362932.1"/>
    </source>
</evidence>
<evidence type="ECO:0000256" key="3">
    <source>
        <dbReference type="ARBA" id="ARBA00022801"/>
    </source>
</evidence>
<comment type="caution">
    <text evidence="10">The sequence shown here is derived from an EMBL/GenBank/DDBJ whole genome shotgun (WGS) entry which is preliminary data.</text>
</comment>
<dbReference type="InterPro" id="IPR027417">
    <property type="entry name" value="P-loop_NTPase"/>
</dbReference>
<dbReference type="GO" id="GO:0016042">
    <property type="term" value="P:lipid catabolic process"/>
    <property type="evidence" value="ECO:0007669"/>
    <property type="project" value="UniProtKB-UniRule"/>
</dbReference>
<dbReference type="Proteomes" id="UP001373714">
    <property type="component" value="Unassembled WGS sequence"/>
</dbReference>
<evidence type="ECO:0000256" key="6">
    <source>
        <dbReference type="ARBA" id="ARBA00023098"/>
    </source>
</evidence>
<sequence length="1248" mass="139225">MTRKGKQDRHRRNLPPSQGEILWGQVTREYTDADLERAFIEDEKAKWFGVLSKKVKNKAGESVVESQHIVGTLRLRDLINQSLNINSNPSTQFPSIVSFVGGTGSGKSLLIKYLISLGIADAENSRPLTREDVRKPVCGKPASFRPTTGGVNLYADPFTLGTASPLFIADCEGIGGKAPIANDYQGILQRCAQKSFSIRSLGSKKQLDGIKTIYPRLLYIFSDVICYVTKGNEWPSTVKLLMDWSTTGAQHAINQATLPALILVVNNGTEGRKEWVAEDGQVMFAQDFLEEMRSLFETPGLEGLAKKYGITVDDSPEVNPLKQLFLKSYSSVHFHFVPRKGVGTLGTPDIIYNQIVKLKQTIETESKRVQETRKKSWTKFNGIQLISIVDHAFYHIIQNPEKPFDFGFCRQFTMQSAHTPFTRFLQVCFDRTAANDDRSRVFEPITGFLASAIVRNAQQNKNQVVVDLHVFHNRIETLCKTAVSEFLENYVTCSYVHREDRPRSRSWTCSNTRSGHTKGHQNGLGFFSADGDYEDGITKIYSEDKLVTSIKTRIDELLGEAKLKSAGFDPYSWREVVEAKHKANIKTLRGIGAYPTATVGDNSDDDAELTLLKNMINTRELIPKALVTVVKEPPFLKAKFCFCCLFRTSEYRLPCQHLVCEACLKDYSSTILSREPKCSVVLEECMICGDNARLNNDHIWPFVVPILPELTNPRVLSLDGAGVRAITQLVLLERLEALIGLGLPIGFFFDLIVGSSISGIVALGIGIQGLHASEYSRRFKELCTKAFVPRFGTKTVGLQWLATWWWESIYAQESYEEAVEKHLENAHLSMFGLESHCRVAVTTTAMLDCRLIANYDIGDDGNYMNSMIPLSTAAKCTSAAPLYLAPVLDLGVECRDGGLKANNPVQLAVDEARHLWDKARPPLVLSIGSGRSSHPQLEPTGSVNGNKSMEDLFTTWLKSMNGDQAWEDFYNSGNSDGDMIARCNRLNVNFLQGTSEPAFDDVDRIGEMASDARKFDEKYVQRTHLVYEPIYGPCDTSTLNAQAGILKASLYFFHPHRIFRRMQNGPVIKGSLKCRLGPFEMTPFEKLLNTTSYFMVNRHRVDMDRQRQTPNQLFEIPITFEYIPGSGPIRIDVNFGDPYSIAISGFPMDLQVLRDYYRENWIEEENLEVGDADGELADVDDDADGELADVDDDADGELADVDDDADGELADVGTGRNQPQQSTSSDGNDLTADSFEIITVTSSNTSGP</sequence>
<dbReference type="InterPro" id="IPR002641">
    <property type="entry name" value="PNPLA_dom"/>
</dbReference>
<feature type="domain" description="PNPLA" evidence="9">
    <location>
        <begin position="716"/>
        <end position="909"/>
    </location>
</feature>